<protein>
    <submittedName>
        <fullName evidence="1">Uncharacterized protein</fullName>
    </submittedName>
</protein>
<reference evidence="1" key="1">
    <citation type="submission" date="2019-03" db="EMBL/GenBank/DDBJ databases">
        <title>Genome sequencing and reference-guided assembly of Black Bengal Goat (Capra hircus).</title>
        <authorList>
            <person name="Siddiki A.Z."/>
            <person name="Baten A."/>
            <person name="Billah M."/>
            <person name="Alam M.A.U."/>
            <person name="Shawrob K.S.M."/>
            <person name="Saha S."/>
            <person name="Chowdhury M."/>
            <person name="Rahman A.H."/>
            <person name="Stear M."/>
            <person name="Miah G."/>
            <person name="Das G.B."/>
            <person name="Hossain M.M."/>
            <person name="Kumkum M."/>
            <person name="Islam M.S."/>
            <person name="Mollah A.M."/>
            <person name="Ahsan A."/>
            <person name="Tusar F."/>
            <person name="Khan M.K.I."/>
        </authorList>
    </citation>
    <scope>NUCLEOTIDE SEQUENCE [LARGE SCALE GENOMIC DNA]</scope>
</reference>
<proteinExistence type="predicted"/>
<evidence type="ECO:0000313" key="1">
    <source>
        <dbReference type="Ensembl" id="ENSCHIP00010041798.1"/>
    </source>
</evidence>
<organism evidence="1">
    <name type="scientific">Capra hircus</name>
    <name type="common">Goat</name>
    <dbReference type="NCBI Taxonomy" id="9925"/>
    <lineage>
        <taxon>Eukaryota</taxon>
        <taxon>Metazoa</taxon>
        <taxon>Chordata</taxon>
        <taxon>Craniata</taxon>
        <taxon>Vertebrata</taxon>
        <taxon>Euteleostomi</taxon>
        <taxon>Mammalia</taxon>
        <taxon>Eutheria</taxon>
        <taxon>Laurasiatheria</taxon>
        <taxon>Artiodactyla</taxon>
        <taxon>Ruminantia</taxon>
        <taxon>Pecora</taxon>
        <taxon>Bovidae</taxon>
        <taxon>Caprinae</taxon>
        <taxon>Capra</taxon>
    </lineage>
</organism>
<name>A0A8C2SDI5_CAPHI</name>
<dbReference type="AlphaFoldDB" id="A0A8C2SDI5"/>
<reference evidence="1" key="2">
    <citation type="submission" date="2025-08" db="UniProtKB">
        <authorList>
            <consortium name="Ensembl"/>
        </authorList>
    </citation>
    <scope>IDENTIFICATION</scope>
</reference>
<dbReference type="Ensembl" id="ENSCHIT00010058193.1">
    <property type="protein sequence ID" value="ENSCHIP00010041798.1"/>
    <property type="gene ID" value="ENSCHIG00010030572.1"/>
</dbReference>
<accession>A0A8C2SDI5</accession>
<sequence length="87" mass="9217">MTGIKYQGGRGANYVAEISACSANVSATINAKGFSPSFDSLYEFLDFPGGSVVKNICCPTSSNEDLAWHDFCFFSSNEDVSSALSLA</sequence>